<organism evidence="1 2">
    <name type="scientific">Thermogemmatispora tikiterensis</name>
    <dbReference type="NCBI Taxonomy" id="1825093"/>
    <lineage>
        <taxon>Bacteria</taxon>
        <taxon>Bacillati</taxon>
        <taxon>Chloroflexota</taxon>
        <taxon>Ktedonobacteria</taxon>
        <taxon>Thermogemmatisporales</taxon>
        <taxon>Thermogemmatisporaceae</taxon>
        <taxon>Thermogemmatispora</taxon>
    </lineage>
</organism>
<dbReference type="AlphaFoldDB" id="A0A328VFT3"/>
<keyword evidence="2" id="KW-1185">Reference proteome</keyword>
<evidence type="ECO:0000313" key="1">
    <source>
        <dbReference type="EMBL" id="RAQ94423.1"/>
    </source>
</evidence>
<evidence type="ECO:0008006" key="3">
    <source>
        <dbReference type="Google" id="ProtNLM"/>
    </source>
</evidence>
<gene>
    <name evidence="1" type="ORF">A4R35_02685</name>
</gene>
<accession>A0A328VFT3</accession>
<protein>
    <recommendedName>
        <fullName evidence="3">PsbP C-terminal domain-containing protein</fullName>
    </recommendedName>
</protein>
<dbReference type="Proteomes" id="UP000248706">
    <property type="component" value="Unassembled WGS sequence"/>
</dbReference>
<name>A0A328VFT3_9CHLR</name>
<sequence>MKDLIKQLTRLFLGAGCSLILISVLSACNLFGGAGSAPTPTPTSRPIVASGTASTGNLVSYRGDGYVIGYPRGWKVDTSKPGFVTFSDPQGIAYLSVHVQPNPNGLISAPDQVSVGLQLFRSQVTHYQPVSVAPTATVAGEQWNQGAATGDLRVQGQPTPVTVKIVVLAVNHPANLPQTQGFTIAYATAQEIFELADQGEFQPMLQSFAFTS</sequence>
<evidence type="ECO:0000313" key="2">
    <source>
        <dbReference type="Proteomes" id="UP000248706"/>
    </source>
</evidence>
<dbReference type="OrthoDB" id="166085at2"/>
<dbReference type="PROSITE" id="PS51257">
    <property type="entry name" value="PROKAR_LIPOPROTEIN"/>
    <property type="match status" value="1"/>
</dbReference>
<comment type="caution">
    <text evidence="1">The sequence shown here is derived from an EMBL/GenBank/DDBJ whole genome shotgun (WGS) entry which is preliminary data.</text>
</comment>
<proteinExistence type="predicted"/>
<dbReference type="EMBL" id="MCIF01000002">
    <property type="protein sequence ID" value="RAQ94423.1"/>
    <property type="molecule type" value="Genomic_DNA"/>
</dbReference>
<reference evidence="1 2" key="1">
    <citation type="submission" date="2016-08" db="EMBL/GenBank/DDBJ databases">
        <title>Analysis of Carbohydrate Active Enzymes in Thermogemmatispora T81 Reveals Carbohydrate Degradation Ability.</title>
        <authorList>
            <person name="Tomazini A."/>
            <person name="Lal S."/>
            <person name="Stott M."/>
            <person name="Henrissat B."/>
            <person name="Polikarpov I."/>
            <person name="Sparling R."/>
            <person name="Levin D.B."/>
        </authorList>
    </citation>
    <scope>NUCLEOTIDE SEQUENCE [LARGE SCALE GENOMIC DNA]</scope>
    <source>
        <strain evidence="1 2">T81</strain>
    </source>
</reference>
<dbReference type="RefSeq" id="WP_112426310.1">
    <property type="nucleotide sequence ID" value="NZ_MCIF01000002.1"/>
</dbReference>
<dbReference type="Gene3D" id="3.40.1000.10">
    <property type="entry name" value="Mog1/PsbP, alpha/beta/alpha sandwich"/>
    <property type="match status" value="1"/>
</dbReference>